<dbReference type="EMBL" id="CP125947">
    <property type="protein sequence ID" value="WHS64001.1"/>
    <property type="molecule type" value="Genomic_DNA"/>
</dbReference>
<evidence type="ECO:0008006" key="4">
    <source>
        <dbReference type="Google" id="ProtNLM"/>
    </source>
</evidence>
<name>A0ABY8SP35_9BURK</name>
<keyword evidence="3" id="KW-1185">Reference proteome</keyword>
<evidence type="ECO:0000313" key="3">
    <source>
        <dbReference type="Proteomes" id="UP001240697"/>
    </source>
</evidence>
<dbReference type="PROSITE" id="PS51257">
    <property type="entry name" value="PROKAR_LIPOPROTEIN"/>
    <property type="match status" value="1"/>
</dbReference>
<accession>A0ABY8SP35</accession>
<evidence type="ECO:0000256" key="1">
    <source>
        <dbReference type="SAM" id="SignalP"/>
    </source>
</evidence>
<sequence>MSRNLFNVAALALAAAALLAACDKTKSPSPTTAPAADAAAAMPHAEAKVEEPAATAQVQASSFEIKQVNVLHVTKEGEEGLSSLTGLKGKYRWDGVDYLKEGVLAQRLKTLLGDQYETVLKNLETVGPLEAQDGELYVFGNRQHQGGEESAAIVINPERNGLRIWLLSAGQQTVFTDVDGEAIRWPESVQTLIKNQVG</sequence>
<proteinExistence type="predicted"/>
<reference evidence="2 3" key="1">
    <citation type="submission" date="2023-05" db="EMBL/GenBank/DDBJ databases">
        <authorList>
            <person name="Yin Y."/>
            <person name="Lu Z."/>
        </authorList>
    </citation>
    <scope>NUCLEOTIDE SEQUENCE [LARGE SCALE GENOMIC DNA]</scope>
    <source>
        <strain evidence="2 3">ZM22</strain>
    </source>
</reference>
<keyword evidence="1" id="KW-0732">Signal</keyword>
<evidence type="ECO:0000313" key="2">
    <source>
        <dbReference type="EMBL" id="WHS64001.1"/>
    </source>
</evidence>
<dbReference type="RefSeq" id="WP_283485153.1">
    <property type="nucleotide sequence ID" value="NZ_CP125947.1"/>
</dbReference>
<feature type="chain" id="PRO_5045426825" description="Lipoprotein" evidence="1">
    <location>
        <begin position="21"/>
        <end position="198"/>
    </location>
</feature>
<protein>
    <recommendedName>
        <fullName evidence="4">Lipoprotein</fullName>
    </recommendedName>
</protein>
<gene>
    <name evidence="2" type="ORF">QMY55_15980</name>
</gene>
<feature type="signal peptide" evidence="1">
    <location>
        <begin position="1"/>
        <end position="20"/>
    </location>
</feature>
<dbReference type="Proteomes" id="UP001240697">
    <property type="component" value="Chromosome"/>
</dbReference>
<organism evidence="2 3">
    <name type="scientific">Comamonas resistens</name>
    <dbReference type="NCBI Taxonomy" id="3046670"/>
    <lineage>
        <taxon>Bacteria</taxon>
        <taxon>Pseudomonadati</taxon>
        <taxon>Pseudomonadota</taxon>
        <taxon>Betaproteobacteria</taxon>
        <taxon>Burkholderiales</taxon>
        <taxon>Comamonadaceae</taxon>
        <taxon>Comamonas</taxon>
    </lineage>
</organism>